<evidence type="ECO:0000313" key="5">
    <source>
        <dbReference type="Proteomes" id="UP001331761"/>
    </source>
</evidence>
<protein>
    <submittedName>
        <fullName evidence="4">LYSozyme</fullName>
    </submittedName>
</protein>
<reference evidence="4 5" key="1">
    <citation type="submission" date="2019-10" db="EMBL/GenBank/DDBJ databases">
        <title>Assembly and Annotation for the nematode Trichostrongylus colubriformis.</title>
        <authorList>
            <person name="Martin J."/>
        </authorList>
    </citation>
    <scope>NUCLEOTIDE SEQUENCE [LARGE SCALE GENOMIC DNA]</scope>
    <source>
        <strain evidence="4">G859</strain>
        <tissue evidence="4">Whole worm</tissue>
    </source>
</reference>
<dbReference type="GO" id="GO:0045087">
    <property type="term" value="P:innate immune response"/>
    <property type="evidence" value="ECO:0007669"/>
    <property type="project" value="TreeGrafter"/>
</dbReference>
<gene>
    <name evidence="4" type="ORF">GCK32_006653</name>
</gene>
<dbReference type="PANTHER" id="PTHR23208">
    <property type="entry name" value="LYSOZYME PROTEIN"/>
    <property type="match status" value="1"/>
</dbReference>
<proteinExistence type="inferred from homology"/>
<evidence type="ECO:0000256" key="2">
    <source>
        <dbReference type="ARBA" id="ARBA00022729"/>
    </source>
</evidence>
<evidence type="ECO:0000256" key="1">
    <source>
        <dbReference type="ARBA" id="ARBA00010646"/>
    </source>
</evidence>
<sequence>MISAAHQWMKYLVVLFAFALNCFGSPVTQQDTVQQAPPSQLATLAYALDLSAPVSVSGFTCFRQNLYNVAFIRGYSPLGSGTVDPYACANIQNANNAGVGTEVYMTPQPNSAKSGAQQFDEMYNNLRNSNIQVRSVWIQVTSPINWYSSSTTNINFLNSILSRASQYGLTIGIYTNYYDWNQITGGATINNAMLWYWNVYGGGPSNETPANFNDFRSFGGWTVPSVKQFAQVESVCGITVNRDVYAVSSAMNAMTATTNSHKSEQLTVGGLGLESAASFTGKPEIKV</sequence>
<dbReference type="Gene3D" id="3.20.20.80">
    <property type="entry name" value="Glycosidases"/>
    <property type="match status" value="1"/>
</dbReference>
<accession>A0AAN8FX06</accession>
<dbReference type="CDD" id="cd06416">
    <property type="entry name" value="GH25_Lys1-like"/>
    <property type="match status" value="1"/>
</dbReference>
<dbReference type="InterPro" id="IPR002053">
    <property type="entry name" value="Glyco_hydro_25"/>
</dbReference>
<dbReference type="GO" id="GO:0003796">
    <property type="term" value="F:lysozyme activity"/>
    <property type="evidence" value="ECO:0007669"/>
    <property type="project" value="InterPro"/>
</dbReference>
<organism evidence="4 5">
    <name type="scientific">Trichostrongylus colubriformis</name>
    <name type="common">Black scour worm</name>
    <dbReference type="NCBI Taxonomy" id="6319"/>
    <lineage>
        <taxon>Eukaryota</taxon>
        <taxon>Metazoa</taxon>
        <taxon>Ecdysozoa</taxon>
        <taxon>Nematoda</taxon>
        <taxon>Chromadorea</taxon>
        <taxon>Rhabditida</taxon>
        <taxon>Rhabditina</taxon>
        <taxon>Rhabditomorpha</taxon>
        <taxon>Strongyloidea</taxon>
        <taxon>Trichostrongylidae</taxon>
        <taxon>Trichostrongylus</taxon>
    </lineage>
</organism>
<comment type="caution">
    <text evidence="4">The sequence shown here is derived from an EMBL/GenBank/DDBJ whole genome shotgun (WGS) entry which is preliminary data.</text>
</comment>
<dbReference type="GO" id="GO:0016998">
    <property type="term" value="P:cell wall macromolecule catabolic process"/>
    <property type="evidence" value="ECO:0007669"/>
    <property type="project" value="InterPro"/>
</dbReference>
<dbReference type="InterPro" id="IPR017853">
    <property type="entry name" value="GH"/>
</dbReference>
<name>A0AAN8FX06_TRICO</name>
<dbReference type="Proteomes" id="UP001331761">
    <property type="component" value="Unassembled WGS sequence"/>
</dbReference>
<evidence type="ECO:0000313" key="4">
    <source>
        <dbReference type="EMBL" id="KAK5985762.1"/>
    </source>
</evidence>
<dbReference type="AlphaFoldDB" id="A0AAN8FX06"/>
<dbReference type="PANTHER" id="PTHR23208:SF14">
    <property type="entry name" value="GLYCOSIDE HYDROLASE FAMILY 25 PROTEIN-RELATED"/>
    <property type="match status" value="1"/>
</dbReference>
<keyword evidence="5" id="KW-1185">Reference proteome</keyword>
<feature type="chain" id="PRO_5043035694" evidence="3">
    <location>
        <begin position="25"/>
        <end position="287"/>
    </location>
</feature>
<evidence type="ECO:0000256" key="3">
    <source>
        <dbReference type="SAM" id="SignalP"/>
    </source>
</evidence>
<dbReference type="GO" id="GO:0009253">
    <property type="term" value="P:peptidoglycan catabolic process"/>
    <property type="evidence" value="ECO:0007669"/>
    <property type="project" value="InterPro"/>
</dbReference>
<dbReference type="SUPFAM" id="SSF51445">
    <property type="entry name" value="(Trans)glycosidases"/>
    <property type="match status" value="1"/>
</dbReference>
<dbReference type="EMBL" id="WIXE01001367">
    <property type="protein sequence ID" value="KAK5985762.1"/>
    <property type="molecule type" value="Genomic_DNA"/>
</dbReference>
<feature type="signal peptide" evidence="3">
    <location>
        <begin position="1"/>
        <end position="24"/>
    </location>
</feature>
<dbReference type="PROSITE" id="PS51904">
    <property type="entry name" value="GLYCOSYL_HYDROL_F25_2"/>
    <property type="match status" value="1"/>
</dbReference>
<comment type="similarity">
    <text evidence="1">Belongs to the glycosyl hydrolase 25 family.</text>
</comment>
<dbReference type="InterPro" id="IPR051595">
    <property type="entry name" value="GH25_Enzymes"/>
</dbReference>
<dbReference type="GO" id="GO:0007165">
    <property type="term" value="P:signal transduction"/>
    <property type="evidence" value="ECO:0007669"/>
    <property type="project" value="TreeGrafter"/>
</dbReference>
<keyword evidence="2 3" id="KW-0732">Signal</keyword>